<dbReference type="InterPro" id="IPR050487">
    <property type="entry name" value="FtsQ_DivIB"/>
</dbReference>
<dbReference type="OrthoDB" id="9790760at2"/>
<protein>
    <submittedName>
        <fullName evidence="9">Cell division septal protein</fullName>
    </submittedName>
</protein>
<evidence type="ECO:0000313" key="10">
    <source>
        <dbReference type="Proteomes" id="UP000035548"/>
    </source>
</evidence>
<keyword evidence="7" id="KW-0131">Cell cycle</keyword>
<gene>
    <name evidence="9" type="ORF">CUTER_07335</name>
</gene>
<dbReference type="RefSeq" id="WP_047259868.1">
    <property type="nucleotide sequence ID" value="NZ_CP011546.1"/>
</dbReference>
<keyword evidence="10" id="KW-1185">Reference proteome</keyword>
<evidence type="ECO:0000256" key="1">
    <source>
        <dbReference type="ARBA" id="ARBA00004370"/>
    </source>
</evidence>
<keyword evidence="5" id="KW-1133">Transmembrane helix</keyword>
<dbReference type="STRING" id="1072256.CUTER_07335"/>
<keyword evidence="6" id="KW-0472">Membrane</keyword>
<dbReference type="GO" id="GO:0005886">
    <property type="term" value="C:plasma membrane"/>
    <property type="evidence" value="ECO:0007669"/>
    <property type="project" value="TreeGrafter"/>
</dbReference>
<dbReference type="Gene3D" id="3.10.20.310">
    <property type="entry name" value="membrane protein fhac"/>
    <property type="match status" value="1"/>
</dbReference>
<accession>A0A0G3HDK7</accession>
<keyword evidence="3 9" id="KW-0132">Cell division</keyword>
<dbReference type="AlphaFoldDB" id="A0A0G3HDK7"/>
<feature type="domain" description="POTRA" evidence="8">
    <location>
        <begin position="25"/>
        <end position="93"/>
    </location>
</feature>
<dbReference type="PATRIC" id="fig|1072256.5.peg.1450"/>
<evidence type="ECO:0000256" key="2">
    <source>
        <dbReference type="ARBA" id="ARBA00022475"/>
    </source>
</evidence>
<dbReference type="GO" id="GO:0051301">
    <property type="term" value="P:cell division"/>
    <property type="evidence" value="ECO:0007669"/>
    <property type="project" value="UniProtKB-KW"/>
</dbReference>
<dbReference type="InterPro" id="IPR013685">
    <property type="entry name" value="POTRA_FtsQ_type"/>
</dbReference>
<dbReference type="KEGG" id="cut:CUTER_07335"/>
<evidence type="ECO:0000256" key="7">
    <source>
        <dbReference type="ARBA" id="ARBA00023306"/>
    </source>
</evidence>
<sequence>MAKKIAAAVVVLVLLGVILVFAPVFTVREVTVRGTTTLSEQVVVDAAGVPVGDNLLRLDAAGIAQRVVQIPRVREATVKRRLPSTVAIDVVERKVVAWIDTGSTVLVDDRGETFADPIDAGPPPDAMRIEGVAPDDAELLSKAVEVIAALAEQDVAQHIDHLSIHGPAEFVLHVRNGSTFIWGAPEDNRNKALAAQTLLGQESGQWNISDPTMVTRR</sequence>
<reference evidence="9 10" key="1">
    <citation type="journal article" date="2015" name="Genome Announc.">
        <title>Virulence Factor Genes Detected in the Complete Genome Sequence of Corynebacterium uterequi DSM 45634, Isolated from the Uterus of a Maiden Mare.</title>
        <authorList>
            <person name="Ruckert C."/>
            <person name="Kriete M."/>
            <person name="Jaenicke S."/>
            <person name="Winkler A."/>
            <person name="Tauch A."/>
        </authorList>
    </citation>
    <scope>NUCLEOTIDE SEQUENCE [LARGE SCALE GENOMIC DNA]</scope>
    <source>
        <strain evidence="9 10">DSM 45634</strain>
    </source>
</reference>
<evidence type="ECO:0000313" key="9">
    <source>
        <dbReference type="EMBL" id="AKK11456.1"/>
    </source>
</evidence>
<dbReference type="Pfam" id="PF08478">
    <property type="entry name" value="POTRA_1"/>
    <property type="match status" value="1"/>
</dbReference>
<evidence type="ECO:0000259" key="8">
    <source>
        <dbReference type="PROSITE" id="PS51779"/>
    </source>
</evidence>
<organism evidence="9 10">
    <name type="scientific">Corynebacterium uterequi</name>
    <dbReference type="NCBI Taxonomy" id="1072256"/>
    <lineage>
        <taxon>Bacteria</taxon>
        <taxon>Bacillati</taxon>
        <taxon>Actinomycetota</taxon>
        <taxon>Actinomycetes</taxon>
        <taxon>Mycobacteriales</taxon>
        <taxon>Corynebacteriaceae</taxon>
        <taxon>Corynebacterium</taxon>
    </lineage>
</organism>
<dbReference type="Proteomes" id="UP000035548">
    <property type="component" value="Chromosome"/>
</dbReference>
<dbReference type="PANTHER" id="PTHR37820">
    <property type="entry name" value="CELL DIVISION PROTEIN DIVIB"/>
    <property type="match status" value="1"/>
</dbReference>
<evidence type="ECO:0000256" key="5">
    <source>
        <dbReference type="ARBA" id="ARBA00022989"/>
    </source>
</evidence>
<dbReference type="PANTHER" id="PTHR37820:SF1">
    <property type="entry name" value="CELL DIVISION PROTEIN FTSQ"/>
    <property type="match status" value="1"/>
</dbReference>
<dbReference type="PROSITE" id="PS51779">
    <property type="entry name" value="POTRA"/>
    <property type="match status" value="1"/>
</dbReference>
<keyword evidence="4" id="KW-0812">Transmembrane</keyword>
<comment type="subcellular location">
    <subcellularLocation>
        <location evidence="1">Membrane</location>
    </subcellularLocation>
</comment>
<evidence type="ECO:0000256" key="6">
    <source>
        <dbReference type="ARBA" id="ARBA00023136"/>
    </source>
</evidence>
<name>A0A0G3HDK7_9CORY</name>
<proteinExistence type="predicted"/>
<evidence type="ECO:0000256" key="3">
    <source>
        <dbReference type="ARBA" id="ARBA00022618"/>
    </source>
</evidence>
<keyword evidence="2" id="KW-1003">Cell membrane</keyword>
<dbReference type="EMBL" id="CP011546">
    <property type="protein sequence ID" value="AKK11456.1"/>
    <property type="molecule type" value="Genomic_DNA"/>
</dbReference>
<dbReference type="InterPro" id="IPR034746">
    <property type="entry name" value="POTRA"/>
</dbReference>
<reference evidence="10" key="2">
    <citation type="submission" date="2015-05" db="EMBL/GenBank/DDBJ databases">
        <title>Complete genome sequence of Corynebacterium uterequi DSM 45634, isolated from the uterus of a maiden mare.</title>
        <authorList>
            <person name="Ruckert C."/>
            <person name="Albersmeier A."/>
            <person name="Winkler A."/>
            <person name="Tauch A."/>
        </authorList>
    </citation>
    <scope>NUCLEOTIDE SEQUENCE [LARGE SCALE GENOMIC DNA]</scope>
    <source>
        <strain evidence="10">DSM 45634</strain>
    </source>
</reference>
<evidence type="ECO:0000256" key="4">
    <source>
        <dbReference type="ARBA" id="ARBA00022692"/>
    </source>
</evidence>